<keyword evidence="2" id="KW-0175">Coiled coil</keyword>
<evidence type="ECO:0000313" key="4">
    <source>
        <dbReference type="EMBL" id="GAX17217.1"/>
    </source>
</evidence>
<dbReference type="GO" id="GO:0000502">
    <property type="term" value="C:proteasome complex"/>
    <property type="evidence" value="ECO:0007669"/>
    <property type="project" value="UniProtKB-KW"/>
</dbReference>
<dbReference type="InParanoid" id="A0A1Z5JT75"/>
<name>A0A1Z5JT75_FISSO</name>
<dbReference type="GO" id="GO:0005634">
    <property type="term" value="C:nucleus"/>
    <property type="evidence" value="ECO:0007669"/>
    <property type="project" value="TreeGrafter"/>
</dbReference>
<comment type="caution">
    <text evidence="4">The sequence shown here is derived from an EMBL/GenBank/DDBJ whole genome shotgun (WGS) entry which is preliminary data.</text>
</comment>
<dbReference type="FunCoup" id="A0A1Z5JT75">
    <property type="interactions" value="563"/>
</dbReference>
<dbReference type="EMBL" id="BDSP01000114">
    <property type="protein sequence ID" value="GAX17217.1"/>
    <property type="molecule type" value="Genomic_DNA"/>
</dbReference>
<dbReference type="AlphaFoldDB" id="A0A1Z5JT75"/>
<reference evidence="4 5" key="1">
    <citation type="journal article" date="2015" name="Plant Cell">
        <title>Oil accumulation by the oleaginous diatom Fistulifera solaris as revealed by the genome and transcriptome.</title>
        <authorList>
            <person name="Tanaka T."/>
            <person name="Maeda Y."/>
            <person name="Veluchamy A."/>
            <person name="Tanaka M."/>
            <person name="Abida H."/>
            <person name="Marechal E."/>
            <person name="Bowler C."/>
            <person name="Muto M."/>
            <person name="Sunaga Y."/>
            <person name="Tanaka M."/>
            <person name="Yoshino T."/>
            <person name="Taniguchi T."/>
            <person name="Fukuda Y."/>
            <person name="Nemoto M."/>
            <person name="Matsumoto M."/>
            <person name="Wong P.S."/>
            <person name="Aburatani S."/>
            <person name="Fujibuchi W."/>
        </authorList>
    </citation>
    <scope>NUCLEOTIDE SEQUENCE [LARGE SCALE GENOMIC DNA]</scope>
    <source>
        <strain evidence="4 5">JPCC DA0580</strain>
    </source>
</reference>
<dbReference type="Pfam" id="PF18265">
    <property type="entry name" value="Nas2_N"/>
    <property type="match status" value="1"/>
</dbReference>
<dbReference type="Proteomes" id="UP000198406">
    <property type="component" value="Unassembled WGS sequence"/>
</dbReference>
<dbReference type="InterPro" id="IPR036034">
    <property type="entry name" value="PDZ_sf"/>
</dbReference>
<keyword evidence="5" id="KW-1185">Reference proteome</keyword>
<dbReference type="GO" id="GO:0005737">
    <property type="term" value="C:cytoplasm"/>
    <property type="evidence" value="ECO:0007669"/>
    <property type="project" value="TreeGrafter"/>
</dbReference>
<accession>A0A1Z5JT75</accession>
<dbReference type="PANTHER" id="PTHR12651">
    <property type="entry name" value="26S PROTEASOME NON-ATPASE REGULATORY SUBUNIT 9"/>
    <property type="match status" value="1"/>
</dbReference>
<evidence type="ECO:0000256" key="1">
    <source>
        <dbReference type="ARBA" id="ARBA00023186"/>
    </source>
</evidence>
<dbReference type="SUPFAM" id="SSF50156">
    <property type="entry name" value="PDZ domain-like"/>
    <property type="match status" value="1"/>
</dbReference>
<dbReference type="Gene3D" id="6.10.140.1710">
    <property type="match status" value="1"/>
</dbReference>
<sequence>MTSQDLIQQVKDSLQRLNVQRQSLELEADAIVSELTDRSNGEPMGVDTPLTDAEGFPRADIDVYRARVLRGRLSVIRTDHKGLMQNIERTLQQLAALQNPNKALEEKAELEARLQPKPLPKYDPISKKWVVKNWDGSMAGAPNGENRSFDKLLADNVVQVEADNRVVPASSITPANEPSVLPKIPSRPFARVNAVEPQSPAFQAGLAENDLILRFGNITLDESSDPLKSVGEILPKAAAEMSSIPLTIRRNTTEVVTIHLNPRPWAGRGLLGCHIVPYSN</sequence>
<dbReference type="OrthoDB" id="72325at2759"/>
<protein>
    <submittedName>
        <fullName evidence="4">26S proteasome non-ATPase regulatory subunit 9</fullName>
    </submittedName>
</protein>
<feature type="domain" description="Nas2 N-terminal" evidence="3">
    <location>
        <begin position="14"/>
        <end position="94"/>
    </location>
</feature>
<dbReference type="InterPro" id="IPR035269">
    <property type="entry name" value="PSMD9"/>
</dbReference>
<dbReference type="GO" id="GO:0070682">
    <property type="term" value="P:proteasome regulatory particle assembly"/>
    <property type="evidence" value="ECO:0007669"/>
    <property type="project" value="InterPro"/>
</dbReference>
<dbReference type="FunFam" id="2.30.42.10:FF:000107">
    <property type="entry name" value="26S proteasome non-ATPase regulatory subunit 9"/>
    <property type="match status" value="1"/>
</dbReference>
<proteinExistence type="predicted"/>
<keyword evidence="1" id="KW-0143">Chaperone</keyword>
<organism evidence="4 5">
    <name type="scientific">Fistulifera solaris</name>
    <name type="common">Oleaginous diatom</name>
    <dbReference type="NCBI Taxonomy" id="1519565"/>
    <lineage>
        <taxon>Eukaryota</taxon>
        <taxon>Sar</taxon>
        <taxon>Stramenopiles</taxon>
        <taxon>Ochrophyta</taxon>
        <taxon>Bacillariophyta</taxon>
        <taxon>Bacillariophyceae</taxon>
        <taxon>Bacillariophycidae</taxon>
        <taxon>Naviculales</taxon>
        <taxon>Naviculaceae</taxon>
        <taxon>Fistulifera</taxon>
    </lineage>
</organism>
<evidence type="ECO:0000259" key="3">
    <source>
        <dbReference type="Pfam" id="PF18265"/>
    </source>
</evidence>
<feature type="coiled-coil region" evidence="2">
    <location>
        <begin position="7"/>
        <end position="34"/>
    </location>
</feature>
<evidence type="ECO:0000256" key="2">
    <source>
        <dbReference type="SAM" id="Coils"/>
    </source>
</evidence>
<gene>
    <name evidence="4" type="ORF">FisN_10Lh070</name>
</gene>
<evidence type="ECO:0000313" key="5">
    <source>
        <dbReference type="Proteomes" id="UP000198406"/>
    </source>
</evidence>
<dbReference type="Gene3D" id="2.30.42.10">
    <property type="match status" value="1"/>
</dbReference>
<dbReference type="InterPro" id="IPR040815">
    <property type="entry name" value="Nas2_N"/>
</dbReference>
<keyword evidence="4" id="KW-0647">Proteasome</keyword>
<dbReference type="PANTHER" id="PTHR12651:SF1">
    <property type="entry name" value="26S PROTEASOME NON-ATPASE REGULATORY SUBUNIT 9"/>
    <property type="match status" value="1"/>
</dbReference>